<dbReference type="Gene3D" id="3.30.710.10">
    <property type="entry name" value="Potassium Channel Kv1.1, Chain A"/>
    <property type="match status" value="1"/>
</dbReference>
<feature type="compositionally biased region" description="Polar residues" evidence="1">
    <location>
        <begin position="1"/>
        <end position="14"/>
    </location>
</feature>
<dbReference type="Proteomes" id="UP000660729">
    <property type="component" value="Unassembled WGS sequence"/>
</dbReference>
<reference evidence="3" key="1">
    <citation type="submission" date="2020-04" db="EMBL/GenBank/DDBJ databases">
        <title>Draft genome resource of the tomato pathogen Pseudocercospora fuligena.</title>
        <authorList>
            <person name="Zaccaron A."/>
        </authorList>
    </citation>
    <scope>NUCLEOTIDE SEQUENCE</scope>
    <source>
        <strain evidence="3">PF001</strain>
    </source>
</reference>
<comment type="caution">
    <text evidence="3">The sequence shown here is derived from an EMBL/GenBank/DDBJ whole genome shotgun (WGS) entry which is preliminary data.</text>
</comment>
<dbReference type="PROSITE" id="PS50097">
    <property type="entry name" value="BTB"/>
    <property type="match status" value="1"/>
</dbReference>
<proteinExistence type="predicted"/>
<evidence type="ECO:0000313" key="4">
    <source>
        <dbReference type="Proteomes" id="UP000660729"/>
    </source>
</evidence>
<keyword evidence="4" id="KW-1185">Reference proteome</keyword>
<protein>
    <recommendedName>
        <fullName evidence="2">BTB domain-containing protein</fullName>
    </recommendedName>
</protein>
<dbReference type="CDD" id="cd18186">
    <property type="entry name" value="BTB_POZ_ZBTB_KLHL-like"/>
    <property type="match status" value="1"/>
</dbReference>
<name>A0A8H6R484_9PEZI</name>
<dbReference type="OrthoDB" id="6359816at2759"/>
<evidence type="ECO:0000256" key="1">
    <source>
        <dbReference type="SAM" id="MobiDB-lite"/>
    </source>
</evidence>
<feature type="region of interest" description="Disordered" evidence="1">
    <location>
        <begin position="1"/>
        <end position="28"/>
    </location>
</feature>
<dbReference type="EMBL" id="JABCIY010000316">
    <property type="protein sequence ID" value="KAF7185626.1"/>
    <property type="molecule type" value="Genomic_DNA"/>
</dbReference>
<dbReference type="InterPro" id="IPR000210">
    <property type="entry name" value="BTB/POZ_dom"/>
</dbReference>
<accession>A0A8H6R484</accession>
<evidence type="ECO:0000313" key="3">
    <source>
        <dbReference type="EMBL" id="KAF7185626.1"/>
    </source>
</evidence>
<feature type="domain" description="BTB" evidence="2">
    <location>
        <begin position="41"/>
        <end position="107"/>
    </location>
</feature>
<evidence type="ECO:0000259" key="2">
    <source>
        <dbReference type="PROSITE" id="PS50097"/>
    </source>
</evidence>
<organism evidence="3 4">
    <name type="scientific">Pseudocercospora fuligena</name>
    <dbReference type="NCBI Taxonomy" id="685502"/>
    <lineage>
        <taxon>Eukaryota</taxon>
        <taxon>Fungi</taxon>
        <taxon>Dikarya</taxon>
        <taxon>Ascomycota</taxon>
        <taxon>Pezizomycotina</taxon>
        <taxon>Dothideomycetes</taxon>
        <taxon>Dothideomycetidae</taxon>
        <taxon>Mycosphaerellales</taxon>
        <taxon>Mycosphaerellaceae</taxon>
        <taxon>Pseudocercospora</taxon>
    </lineage>
</organism>
<dbReference type="SUPFAM" id="SSF54695">
    <property type="entry name" value="POZ domain"/>
    <property type="match status" value="1"/>
</dbReference>
<sequence>MPHQDMSSSRPQQGTKRKRAQDSDATKDGALQRMYGSEEWADLSIETPTKTFRVHKAVVCEMNPFMKAACTRGFVESHANLIKLPEDEAVIEAILQHFYEVPITLFMSATITMSAEQGVLRDRAMRLIDLKVAIDKYDVGKKFGYQVDFAFAVALETDLKPNELVEIGAYAWNHEKSLMGSMQSNTAYFISDRLRTITKDNDAWMLLCQNPKMLRAALETTHTMAEIDDFRWPCVRRRDR</sequence>
<dbReference type="InterPro" id="IPR011333">
    <property type="entry name" value="SKP1/BTB/POZ_sf"/>
</dbReference>
<gene>
    <name evidence="3" type="ORF">HII31_13123</name>
</gene>
<dbReference type="AlphaFoldDB" id="A0A8H6R484"/>